<dbReference type="Proteomes" id="UP001277183">
    <property type="component" value="Unassembled WGS sequence"/>
</dbReference>
<accession>A0A125Y7Z2</accession>
<dbReference type="Proteomes" id="UP000515756">
    <property type="component" value="Chromosome"/>
</dbReference>
<dbReference type="GO" id="GO:0015820">
    <property type="term" value="P:L-leucine transport"/>
    <property type="evidence" value="ECO:0007669"/>
    <property type="project" value="TreeGrafter"/>
</dbReference>
<dbReference type="EMBL" id="CP025706">
    <property type="protein sequence ID" value="AXB04948.1"/>
    <property type="molecule type" value="Genomic_DNA"/>
</dbReference>
<feature type="transmembrane region" description="Helical" evidence="7">
    <location>
        <begin position="121"/>
        <end position="142"/>
    </location>
</feature>
<reference evidence="17" key="5">
    <citation type="submission" date="2023-03" db="EMBL/GenBank/DDBJ databases">
        <title>Aeromonas caviae strain AC1520.</title>
        <authorList>
            <person name="Xie T."/>
            <person name="Zhang Q."/>
            <person name="Deng J."/>
            <person name="Li X."/>
        </authorList>
    </citation>
    <scope>NUCLEOTIDE SEQUENCE</scope>
    <source>
        <strain evidence="17">AC1520</strain>
    </source>
</reference>
<keyword evidence="3" id="KW-1003">Cell membrane</keyword>
<evidence type="ECO:0000313" key="12">
    <source>
        <dbReference type="EMBL" id="GJB92432.1"/>
    </source>
</evidence>
<feature type="transmembrane region" description="Helical" evidence="7">
    <location>
        <begin position="12"/>
        <end position="32"/>
    </location>
</feature>
<dbReference type="EMBL" id="CP120942">
    <property type="protein sequence ID" value="WFF98093.1"/>
    <property type="molecule type" value="Genomic_DNA"/>
</dbReference>
<reference evidence="15" key="6">
    <citation type="submission" date="2023-11" db="EMBL/GenBank/DDBJ databases">
        <title>WGS of Aeromonas in Northern Israel.</title>
        <authorList>
            <person name="Hershko Y."/>
        </authorList>
    </citation>
    <scope>NUCLEOTIDE SEQUENCE</scope>
    <source>
        <strain evidence="15">77416</strain>
    </source>
</reference>
<keyword evidence="21" id="KW-1185">Reference proteome</keyword>
<keyword evidence="5 7" id="KW-1133">Transmembrane helix</keyword>
<dbReference type="PANTHER" id="PTHR30086:SF15">
    <property type="entry name" value="LEUCINE EFFLUX PROTEIN"/>
    <property type="match status" value="1"/>
</dbReference>
<dbReference type="Proteomes" id="UP000737420">
    <property type="component" value="Unassembled WGS sequence"/>
</dbReference>
<evidence type="ECO:0000313" key="11">
    <source>
        <dbReference type="EMBL" id="GJA62198.1"/>
    </source>
</evidence>
<dbReference type="EMBL" id="BPOP01000023">
    <property type="protein sequence ID" value="GJB92432.1"/>
    <property type="molecule type" value="Genomic_DNA"/>
</dbReference>
<dbReference type="GO" id="GO:0005886">
    <property type="term" value="C:plasma membrane"/>
    <property type="evidence" value="ECO:0007669"/>
    <property type="project" value="UniProtKB-SubCell"/>
</dbReference>
<evidence type="ECO:0000256" key="7">
    <source>
        <dbReference type="SAM" id="Phobius"/>
    </source>
</evidence>
<dbReference type="GeneID" id="48820408"/>
<evidence type="ECO:0000313" key="17">
    <source>
        <dbReference type="EMBL" id="WFF98093.1"/>
    </source>
</evidence>
<feature type="transmembrane region" description="Helical" evidence="7">
    <location>
        <begin position="44"/>
        <end position="69"/>
    </location>
</feature>
<feature type="transmembrane region" description="Helical" evidence="7">
    <location>
        <begin position="154"/>
        <end position="179"/>
    </location>
</feature>
<dbReference type="EMBL" id="JAWZVU010000178">
    <property type="protein sequence ID" value="MDX7722858.1"/>
    <property type="molecule type" value="Genomic_DNA"/>
</dbReference>
<evidence type="ECO:0000313" key="21">
    <source>
        <dbReference type="Proteomes" id="UP001304847"/>
    </source>
</evidence>
<dbReference type="AlphaFoldDB" id="A0A125Y7Z2"/>
<dbReference type="OrthoDB" id="9784202at2"/>
<dbReference type="Proteomes" id="UP001304847">
    <property type="component" value="Unassembled WGS sequence"/>
</dbReference>
<keyword evidence="6 7" id="KW-0472">Membrane</keyword>
<organism evidence="11 20">
    <name type="scientific">Aeromonas caviae</name>
    <name type="common">Aeromonas punctata</name>
    <dbReference type="NCBI Taxonomy" id="648"/>
    <lineage>
        <taxon>Bacteria</taxon>
        <taxon>Pseudomonadati</taxon>
        <taxon>Pseudomonadota</taxon>
        <taxon>Gammaproteobacteria</taxon>
        <taxon>Aeromonadales</taxon>
        <taxon>Aeromonadaceae</taxon>
        <taxon>Aeromonas</taxon>
    </lineage>
</organism>
<dbReference type="EMBL" id="BPNL01000026">
    <property type="protein sequence ID" value="GJA55002.1"/>
    <property type="molecule type" value="Genomic_DNA"/>
</dbReference>
<dbReference type="Proteomes" id="UP001160758">
    <property type="component" value="Unassembled WGS sequence"/>
</dbReference>
<keyword evidence="4 7" id="KW-0812">Transmembrane</keyword>
<proteinExistence type="inferred from homology"/>
<evidence type="ECO:0000313" key="16">
    <source>
        <dbReference type="EMBL" id="MEA9435234.1"/>
    </source>
</evidence>
<sequence>MFESLGVINVWTYLVGLFFIIIAPGPNSLYVLRTGAVRGIGPGYRAALGVFVGDAILIFCAYLGIASLIRTTPLLFTLVRYLGAIYLLYLGVKILHANFIAKKAGPASEMDPGERYFTKALTLSLTNPKAILFYVSFFVQFIDFSYAHTWISYLVLAGMLEAMSFVYLTLLIFGGTLMARFFRQRQTAARLGNGLIGLFFMGFAARLATLSS</sequence>
<evidence type="ECO:0000313" key="10">
    <source>
        <dbReference type="EMBL" id="GJA55002.1"/>
    </source>
</evidence>
<evidence type="ECO:0000256" key="3">
    <source>
        <dbReference type="ARBA" id="ARBA00022475"/>
    </source>
</evidence>
<reference evidence="13" key="4">
    <citation type="submission" date="2022-09" db="EMBL/GenBank/DDBJ databases">
        <title>Intensive care unit water sources are persistently colonized with multi-drug resistant bacteria and are the site of extensive horizontal gene transfer of antibiotic resistance genes.</title>
        <authorList>
            <person name="Diorio-Toth L."/>
        </authorList>
    </citation>
    <scope>NUCLEOTIDE SEQUENCE</scope>
    <source>
        <strain evidence="13">GD03710</strain>
        <strain evidence="14">GD03796</strain>
    </source>
</reference>
<dbReference type="EMBL" id="JAOCIZ010000010">
    <property type="protein sequence ID" value="MDH1504245.1"/>
    <property type="molecule type" value="Genomic_DNA"/>
</dbReference>
<evidence type="ECO:0000256" key="5">
    <source>
        <dbReference type="ARBA" id="ARBA00022989"/>
    </source>
</evidence>
<reference evidence="11 19" key="3">
    <citation type="submission" date="2021-07" db="EMBL/GenBank/DDBJ databases">
        <title>Draft genome sequence of carbapenem-resistant Aeromonas spp. in Japan.</title>
        <authorList>
            <person name="Maehana S."/>
            <person name="Suzuki M."/>
            <person name="Kitasato H."/>
        </authorList>
    </citation>
    <scope>NUCLEOTIDE SEQUENCE</scope>
    <source>
        <strain evidence="10">KAM348</strain>
        <strain evidence="11">KAM351</strain>
        <strain evidence="12 19">KAM382</strain>
    </source>
</reference>
<dbReference type="EMBL" id="JAOCFT010000001">
    <property type="protein sequence ID" value="MDH1896065.1"/>
    <property type="molecule type" value="Genomic_DNA"/>
</dbReference>
<evidence type="ECO:0000256" key="2">
    <source>
        <dbReference type="ARBA" id="ARBA00007928"/>
    </source>
</evidence>
<dbReference type="EMBL" id="JAYGOJ010000016">
    <property type="protein sequence ID" value="MEA9435234.1"/>
    <property type="molecule type" value="Genomic_DNA"/>
</dbReference>
<evidence type="ECO:0000313" key="18">
    <source>
        <dbReference type="Proteomes" id="UP000515756"/>
    </source>
</evidence>
<dbReference type="RefSeq" id="WP_010672336.1">
    <property type="nucleotide sequence ID" value="NZ_AP021927.1"/>
</dbReference>
<comment type="similarity">
    <text evidence="2">Belongs to the Rht family.</text>
</comment>
<evidence type="ECO:0000313" key="15">
    <source>
        <dbReference type="EMBL" id="MDX7722858.1"/>
    </source>
</evidence>
<comment type="subcellular location">
    <subcellularLocation>
        <location evidence="1">Cell membrane</location>
        <topology evidence="1">Multi-pass membrane protein</topology>
    </subcellularLocation>
</comment>
<dbReference type="NCBIfam" id="NF008201">
    <property type="entry name" value="PRK10958.1"/>
    <property type="match status" value="1"/>
</dbReference>
<protein>
    <submittedName>
        <fullName evidence="8 11">Leucine efflux protein</fullName>
    </submittedName>
</protein>
<feature type="transmembrane region" description="Helical" evidence="7">
    <location>
        <begin position="81"/>
        <end position="101"/>
    </location>
</feature>
<dbReference type="Proteomes" id="UP000266778">
    <property type="component" value="Chromosome"/>
</dbReference>
<evidence type="ECO:0000313" key="14">
    <source>
        <dbReference type="EMBL" id="MDH1896065.1"/>
    </source>
</evidence>
<name>A0A125Y7Z2_AERCA</name>
<evidence type="ECO:0000313" key="13">
    <source>
        <dbReference type="EMBL" id="MDH1504245.1"/>
    </source>
</evidence>
<evidence type="ECO:0000313" key="8">
    <source>
        <dbReference type="EMBL" id="AXB04948.1"/>
    </source>
</evidence>
<evidence type="ECO:0000256" key="4">
    <source>
        <dbReference type="ARBA" id="ARBA00022692"/>
    </source>
</evidence>
<evidence type="ECO:0000256" key="1">
    <source>
        <dbReference type="ARBA" id="ARBA00004651"/>
    </source>
</evidence>
<dbReference type="Proteomes" id="UP001218423">
    <property type="component" value="Chromosome"/>
</dbReference>
<evidence type="ECO:0000313" key="9">
    <source>
        <dbReference type="EMBL" id="BBQ28470.1"/>
    </source>
</evidence>
<dbReference type="Proteomes" id="UP000887009">
    <property type="component" value="Unassembled WGS sequence"/>
</dbReference>
<evidence type="ECO:0000313" key="19">
    <source>
        <dbReference type="Proteomes" id="UP000737420"/>
    </source>
</evidence>
<dbReference type="PIRSF" id="PIRSF006324">
    <property type="entry name" value="LeuE"/>
    <property type="match status" value="1"/>
</dbReference>
<feature type="transmembrane region" description="Helical" evidence="7">
    <location>
        <begin position="191"/>
        <end position="209"/>
    </location>
</feature>
<evidence type="ECO:0000313" key="20">
    <source>
        <dbReference type="Proteomes" id="UP000886934"/>
    </source>
</evidence>
<gene>
    <name evidence="8" type="primary">leuE</name>
    <name evidence="8" type="ORF">C1C91_07980</name>
    <name evidence="10" type="ORF">KAM348_24250</name>
    <name evidence="11" type="ORF">KAM351_08090</name>
    <name evidence="12" type="ORF">KAM382_24930</name>
    <name evidence="14" type="ORF">N5I07_00245</name>
    <name evidence="13" type="ORF">N5I20_04105</name>
    <name evidence="17" type="ORF">P5S46_00250</name>
    <name evidence="15" type="ORF">SJS77_20840</name>
    <name evidence="16" type="ORF">VCX44_05220</name>
    <name evidence="9" type="ORF">WP2W18E01_00520</name>
</gene>
<dbReference type="GO" id="GO:0015190">
    <property type="term" value="F:L-leucine transmembrane transporter activity"/>
    <property type="evidence" value="ECO:0007669"/>
    <property type="project" value="TreeGrafter"/>
</dbReference>
<dbReference type="PANTHER" id="PTHR30086">
    <property type="entry name" value="ARGININE EXPORTER PROTEIN ARGO"/>
    <property type="match status" value="1"/>
</dbReference>
<reference evidence="16 21" key="7">
    <citation type="submission" date="2023-12" db="EMBL/GenBank/DDBJ databases">
        <title>Characterization of antibiotic resistance in Aeromonas spp. in hospital effluent.</title>
        <authorList>
            <person name="Negoseki B.R.S."/>
            <person name="Krul D."/>
            <person name="Siqueira A.C."/>
            <person name="Almeida M."/>
            <person name="Mesa D."/>
            <person name="Conte D."/>
            <person name="Dalla-Costa L.M."/>
        </authorList>
    </citation>
    <scope>NUCLEOTIDE SEQUENCE [LARGE SCALE GENOMIC DNA]</scope>
    <source>
        <strain evidence="16 21">36v</strain>
    </source>
</reference>
<dbReference type="InterPro" id="IPR001123">
    <property type="entry name" value="LeuE-type"/>
</dbReference>
<reference evidence="8" key="1">
    <citation type="journal article" date="2019" name="J Environ">
        <title>Genetic characterization and potential molecular dissemination mechanism of tet (31) gene in Aeromonas caviae from an oxytetracycline wastewater treatment system.</title>
        <authorList>
            <person name="Shi Y."/>
            <person name="Tian Z."/>
            <person name="Leclercq S.O."/>
            <person name="Zhang H."/>
            <person name="Yang M."/>
            <person name="Zhang Y."/>
        </authorList>
    </citation>
    <scope>NUCLEOTIDE SEQUENCE</scope>
    <source>
        <strain evidence="8">T25-39</strain>
    </source>
</reference>
<evidence type="ECO:0000256" key="6">
    <source>
        <dbReference type="ARBA" id="ARBA00023136"/>
    </source>
</evidence>
<dbReference type="Pfam" id="PF01810">
    <property type="entry name" value="LysE"/>
    <property type="match status" value="1"/>
</dbReference>
<dbReference type="EMBL" id="BPNN01000007">
    <property type="protein sequence ID" value="GJA62198.1"/>
    <property type="molecule type" value="Genomic_DNA"/>
</dbReference>
<dbReference type="Proteomes" id="UP000886934">
    <property type="component" value="Unassembled WGS sequence"/>
</dbReference>
<reference evidence="9 18" key="2">
    <citation type="submission" date="2019-12" db="EMBL/GenBank/DDBJ databases">
        <title>complete genome sequences of Aeromonas caviae str. WP2-W18-ESBL-01 isolated from wastewater treatment plant effluent.</title>
        <authorList>
            <person name="Sekizuka T."/>
            <person name="Itokawa K."/>
            <person name="Yatsu K."/>
            <person name="Inamine Y."/>
            <person name="Kuroda M."/>
        </authorList>
    </citation>
    <scope>NUCLEOTIDE SEQUENCE [LARGE SCALE GENOMIC DNA]</scope>
    <source>
        <strain evidence="9 18">WP2-W18-ESBL-01</strain>
    </source>
</reference>
<dbReference type="Proteomes" id="UP001161704">
    <property type="component" value="Unassembled WGS sequence"/>
</dbReference>
<dbReference type="EMBL" id="AP021927">
    <property type="protein sequence ID" value="BBQ28470.1"/>
    <property type="molecule type" value="Genomic_DNA"/>
</dbReference>